<evidence type="ECO:0000313" key="4">
    <source>
        <dbReference type="EMBL" id="KAH9378813.1"/>
    </source>
</evidence>
<proteinExistence type="predicted"/>
<dbReference type="InterPro" id="IPR021109">
    <property type="entry name" value="Peptidase_aspartic_dom_sf"/>
</dbReference>
<dbReference type="GO" id="GO:0004190">
    <property type="term" value="F:aspartic-type endopeptidase activity"/>
    <property type="evidence" value="ECO:0007669"/>
    <property type="project" value="InterPro"/>
</dbReference>
<protein>
    <recommendedName>
        <fullName evidence="3">Peptidase A2 domain-containing protein</fullName>
    </recommendedName>
</protein>
<dbReference type="InterPro" id="IPR001995">
    <property type="entry name" value="Peptidase_A2_cat"/>
</dbReference>
<comment type="caution">
    <text evidence="4">The sequence shown here is derived from an EMBL/GenBank/DDBJ whole genome shotgun (WGS) entry which is preliminary data.</text>
</comment>
<name>A0A9J6GTJ3_HAELO</name>
<reference evidence="4 5" key="1">
    <citation type="journal article" date="2020" name="Cell">
        <title>Large-Scale Comparative Analyses of Tick Genomes Elucidate Their Genetic Diversity and Vector Capacities.</title>
        <authorList>
            <consortium name="Tick Genome and Microbiome Consortium (TIGMIC)"/>
            <person name="Jia N."/>
            <person name="Wang J."/>
            <person name="Shi W."/>
            <person name="Du L."/>
            <person name="Sun Y."/>
            <person name="Zhan W."/>
            <person name="Jiang J.F."/>
            <person name="Wang Q."/>
            <person name="Zhang B."/>
            <person name="Ji P."/>
            <person name="Bell-Sakyi L."/>
            <person name="Cui X.M."/>
            <person name="Yuan T.T."/>
            <person name="Jiang B.G."/>
            <person name="Yang W.F."/>
            <person name="Lam T.T."/>
            <person name="Chang Q.C."/>
            <person name="Ding S.J."/>
            <person name="Wang X.J."/>
            <person name="Zhu J.G."/>
            <person name="Ruan X.D."/>
            <person name="Zhao L."/>
            <person name="Wei J.T."/>
            <person name="Ye R.Z."/>
            <person name="Que T.C."/>
            <person name="Du C.H."/>
            <person name="Zhou Y.H."/>
            <person name="Cheng J.X."/>
            <person name="Dai P.F."/>
            <person name="Guo W.B."/>
            <person name="Han X.H."/>
            <person name="Huang E.J."/>
            <person name="Li L.F."/>
            <person name="Wei W."/>
            <person name="Gao Y.C."/>
            <person name="Liu J.Z."/>
            <person name="Shao H.Z."/>
            <person name="Wang X."/>
            <person name="Wang C.C."/>
            <person name="Yang T.C."/>
            <person name="Huo Q.B."/>
            <person name="Li W."/>
            <person name="Chen H.Y."/>
            <person name="Chen S.E."/>
            <person name="Zhou L.G."/>
            <person name="Ni X.B."/>
            <person name="Tian J.H."/>
            <person name="Sheng Y."/>
            <person name="Liu T."/>
            <person name="Pan Y.S."/>
            <person name="Xia L.Y."/>
            <person name="Li J."/>
            <person name="Zhao F."/>
            <person name="Cao W.C."/>
        </authorList>
    </citation>
    <scope>NUCLEOTIDE SEQUENCE [LARGE SCALE GENOMIC DNA]</scope>
    <source>
        <strain evidence="4">HaeL-2018</strain>
    </source>
</reference>
<dbReference type="OrthoDB" id="6499593at2759"/>
<evidence type="ECO:0000256" key="1">
    <source>
        <dbReference type="ARBA" id="ARBA00022801"/>
    </source>
</evidence>
<dbReference type="VEuPathDB" id="VectorBase:HLOH_063333"/>
<dbReference type="Gene3D" id="2.40.70.10">
    <property type="entry name" value="Acid Proteases"/>
    <property type="match status" value="1"/>
</dbReference>
<keyword evidence="5" id="KW-1185">Reference proteome</keyword>
<dbReference type="Proteomes" id="UP000821853">
    <property type="component" value="Unassembled WGS sequence"/>
</dbReference>
<sequence length="278" mass="31092">MRLVWQRASREGHLSCQRLRLPEVREKGPFPNRCRSTNALRNIEQEPGFLGLMATTASSRWEVSPLVESQTLVFKIDTGADETVIPERQFRQLFKHVVLTSPDRVLQGPDGKTLRISGLARLHFKLNGRESMEKVYILPGLRTALLGKPAITNLGLFSSVNNVSVPLPPYEQTRAELQRMCLETFSELIRERYLSPEEMSYIYGYNQPSKQDTEHRPPKYIADPILFRLSTPPWAPRGGPPPTLAASNARALEISATSPGSFRATTGAAPAPSAWQPC</sequence>
<dbReference type="GO" id="GO:0006508">
    <property type="term" value="P:proteolysis"/>
    <property type="evidence" value="ECO:0007669"/>
    <property type="project" value="InterPro"/>
</dbReference>
<evidence type="ECO:0000259" key="3">
    <source>
        <dbReference type="PROSITE" id="PS50175"/>
    </source>
</evidence>
<evidence type="ECO:0000313" key="5">
    <source>
        <dbReference type="Proteomes" id="UP000821853"/>
    </source>
</evidence>
<dbReference type="SUPFAM" id="SSF50630">
    <property type="entry name" value="Acid proteases"/>
    <property type="match status" value="1"/>
</dbReference>
<accession>A0A9J6GTJ3</accession>
<gene>
    <name evidence="4" type="ORF">HPB48_001697</name>
</gene>
<dbReference type="AlphaFoldDB" id="A0A9J6GTJ3"/>
<organism evidence="4 5">
    <name type="scientific">Haemaphysalis longicornis</name>
    <name type="common">Bush tick</name>
    <dbReference type="NCBI Taxonomy" id="44386"/>
    <lineage>
        <taxon>Eukaryota</taxon>
        <taxon>Metazoa</taxon>
        <taxon>Ecdysozoa</taxon>
        <taxon>Arthropoda</taxon>
        <taxon>Chelicerata</taxon>
        <taxon>Arachnida</taxon>
        <taxon>Acari</taxon>
        <taxon>Parasitiformes</taxon>
        <taxon>Ixodida</taxon>
        <taxon>Ixodoidea</taxon>
        <taxon>Ixodidae</taxon>
        <taxon>Haemaphysalinae</taxon>
        <taxon>Haemaphysalis</taxon>
    </lineage>
</organism>
<dbReference type="PROSITE" id="PS50175">
    <property type="entry name" value="ASP_PROT_RETROV"/>
    <property type="match status" value="1"/>
</dbReference>
<feature type="domain" description="Peptidase A2" evidence="3">
    <location>
        <begin position="72"/>
        <end position="150"/>
    </location>
</feature>
<evidence type="ECO:0000256" key="2">
    <source>
        <dbReference type="SAM" id="MobiDB-lite"/>
    </source>
</evidence>
<feature type="region of interest" description="Disordered" evidence="2">
    <location>
        <begin position="256"/>
        <end position="278"/>
    </location>
</feature>
<dbReference type="EMBL" id="JABSTR010000009">
    <property type="protein sequence ID" value="KAH9378813.1"/>
    <property type="molecule type" value="Genomic_DNA"/>
</dbReference>
<keyword evidence="1" id="KW-0378">Hydrolase</keyword>